<name>A0AAV7J8M8_COTGL</name>
<accession>A0AAV7J8M8</accession>
<evidence type="ECO:0000256" key="1">
    <source>
        <dbReference type="SAM" id="MobiDB-lite"/>
    </source>
</evidence>
<gene>
    <name evidence="2" type="ORF">KQX54_011760</name>
</gene>
<feature type="region of interest" description="Disordered" evidence="1">
    <location>
        <begin position="40"/>
        <end position="68"/>
    </location>
</feature>
<proteinExistence type="predicted"/>
<organism evidence="2 3">
    <name type="scientific">Cotesia glomerata</name>
    <name type="common">Lepidopteran parasitic wasp</name>
    <name type="synonym">Apanteles glomeratus</name>
    <dbReference type="NCBI Taxonomy" id="32391"/>
    <lineage>
        <taxon>Eukaryota</taxon>
        <taxon>Metazoa</taxon>
        <taxon>Ecdysozoa</taxon>
        <taxon>Arthropoda</taxon>
        <taxon>Hexapoda</taxon>
        <taxon>Insecta</taxon>
        <taxon>Pterygota</taxon>
        <taxon>Neoptera</taxon>
        <taxon>Endopterygota</taxon>
        <taxon>Hymenoptera</taxon>
        <taxon>Apocrita</taxon>
        <taxon>Ichneumonoidea</taxon>
        <taxon>Braconidae</taxon>
        <taxon>Microgastrinae</taxon>
        <taxon>Cotesia</taxon>
    </lineage>
</organism>
<dbReference type="AlphaFoldDB" id="A0AAV7J8M8"/>
<dbReference type="EMBL" id="JAHXZJ010000001">
    <property type="protein sequence ID" value="KAH0567687.1"/>
    <property type="molecule type" value="Genomic_DNA"/>
</dbReference>
<dbReference type="Proteomes" id="UP000826195">
    <property type="component" value="Unassembled WGS sequence"/>
</dbReference>
<reference evidence="2 3" key="1">
    <citation type="journal article" date="2021" name="J. Hered.">
        <title>A chromosome-level genome assembly of the parasitoid wasp, Cotesia glomerata (Hymenoptera: Braconidae).</title>
        <authorList>
            <person name="Pinto B.J."/>
            <person name="Weis J.J."/>
            <person name="Gamble T."/>
            <person name="Ode P.J."/>
            <person name="Paul R."/>
            <person name="Zaspel J.M."/>
        </authorList>
    </citation>
    <scope>NUCLEOTIDE SEQUENCE [LARGE SCALE GENOMIC DNA]</scope>
    <source>
        <strain evidence="2">CgM1</strain>
    </source>
</reference>
<keyword evidence="3" id="KW-1185">Reference proteome</keyword>
<sequence>MEDEGLKDRTIVLEEAAKDQRYVKGKRRVMWRGKIDALDPVPRLPQPQGLGIGEMLPDPPNSKNGGHNAFDTPLSCPLSMYVFVYTYYKRFQDALFPI</sequence>
<comment type="caution">
    <text evidence="2">The sequence shown here is derived from an EMBL/GenBank/DDBJ whole genome shotgun (WGS) entry which is preliminary data.</text>
</comment>
<evidence type="ECO:0000313" key="3">
    <source>
        <dbReference type="Proteomes" id="UP000826195"/>
    </source>
</evidence>
<evidence type="ECO:0000313" key="2">
    <source>
        <dbReference type="EMBL" id="KAH0567687.1"/>
    </source>
</evidence>
<protein>
    <submittedName>
        <fullName evidence="2">Uncharacterized protein</fullName>
    </submittedName>
</protein>